<evidence type="ECO:0000256" key="2">
    <source>
        <dbReference type="ARBA" id="ARBA00022723"/>
    </source>
</evidence>
<dbReference type="EMBL" id="JBBUTF010000026">
    <property type="protein sequence ID" value="MEK8028584.1"/>
    <property type="molecule type" value="Genomic_DNA"/>
</dbReference>
<proteinExistence type="predicted"/>
<dbReference type="Gene3D" id="3.20.20.140">
    <property type="entry name" value="Metal-dependent hydrolases"/>
    <property type="match status" value="1"/>
</dbReference>
<dbReference type="PANTHER" id="PTHR11271:SF48">
    <property type="entry name" value="AMIDOHYDROLASE-RELATED DOMAIN-CONTAINING PROTEIN"/>
    <property type="match status" value="1"/>
</dbReference>
<evidence type="ECO:0000313" key="8">
    <source>
        <dbReference type="Proteomes" id="UP001368500"/>
    </source>
</evidence>
<dbReference type="SUPFAM" id="SSF51556">
    <property type="entry name" value="Metallo-dependent hydrolases"/>
    <property type="match status" value="1"/>
</dbReference>
<reference evidence="7 8" key="1">
    <citation type="submission" date="2024-04" db="EMBL/GenBank/DDBJ databases">
        <title>Novel species of the genus Ideonella isolated from streams.</title>
        <authorList>
            <person name="Lu H."/>
        </authorList>
    </citation>
    <scope>NUCLEOTIDE SEQUENCE [LARGE SCALE GENOMIC DNA]</scope>
    <source>
        <strain evidence="7 8">BYS139W</strain>
    </source>
</reference>
<sequence length="506" mass="53846">MSRPHTAQAAAQAATTTTTTAPPAAERPRTLWAPSAWLDGRWQDRVLLEIDSAGRWSALRPDHPCPEGLAPLPGPVLPGLVDAHSHAFQRAFAGLSERREGAHDDFWSWRDRMYRVAGALTPDELHAIAVHLYRELLRGGYTQVCEFHYLQHRPDGRPYDDPLAFAHALARAAADTGIGLTLLPVLYERAGFRQPALRPDQARFRMDAAAVQAACQALAADGHATLNAGLAVHSLRAATPEGLRQLAAWVADGTDGACAGLPLHIHVAEQTAEVDDCLAATGQRPLQWLASQGLLNPRWHLVHATHVTPAEIAAVAAAGASAVICPGTEADLGDGLTDIAGWLDAGVGLSVGSDSQVTRDWREELRWMDWGQRLGRRQRNVAAAPQAHQGATAARLFESACAAGGRAAGQARWGLQRGARADLLVIDPQDPALAGVPASHRLDALVFSAPAGPWQGVMVAGRWVIPCPAADSRPHTGPGPGPDPAYTRVMARLWGMPDPPPGPARA</sequence>
<keyword evidence="3 7" id="KW-0378">Hydrolase</keyword>
<evidence type="ECO:0000256" key="4">
    <source>
        <dbReference type="ARBA" id="ARBA00022833"/>
    </source>
</evidence>
<dbReference type="InterPro" id="IPR006680">
    <property type="entry name" value="Amidohydro-rel"/>
</dbReference>
<comment type="cofactor">
    <cofactor evidence="1">
        <name>Zn(2+)</name>
        <dbReference type="ChEBI" id="CHEBI:29105"/>
    </cofactor>
</comment>
<feature type="domain" description="Amidohydrolase-related" evidence="6">
    <location>
        <begin position="76"/>
        <end position="464"/>
    </location>
</feature>
<evidence type="ECO:0000256" key="3">
    <source>
        <dbReference type="ARBA" id="ARBA00022801"/>
    </source>
</evidence>
<dbReference type="Proteomes" id="UP001368500">
    <property type="component" value="Unassembled WGS sequence"/>
</dbReference>
<dbReference type="Pfam" id="PF01979">
    <property type="entry name" value="Amidohydro_1"/>
    <property type="match status" value="1"/>
</dbReference>
<keyword evidence="4" id="KW-0862">Zinc</keyword>
<dbReference type="RefSeq" id="WP_341376369.1">
    <property type="nucleotide sequence ID" value="NZ_JBBUTF010000026.1"/>
</dbReference>
<evidence type="ECO:0000256" key="5">
    <source>
        <dbReference type="SAM" id="MobiDB-lite"/>
    </source>
</evidence>
<dbReference type="GO" id="GO:0050416">
    <property type="term" value="F:formimidoylglutamate deiminase activity"/>
    <property type="evidence" value="ECO:0007669"/>
    <property type="project" value="UniProtKB-EC"/>
</dbReference>
<evidence type="ECO:0000313" key="7">
    <source>
        <dbReference type="EMBL" id="MEK8028584.1"/>
    </source>
</evidence>
<feature type="compositionally biased region" description="Low complexity" evidence="5">
    <location>
        <begin position="1"/>
        <end position="24"/>
    </location>
</feature>
<accession>A0ABU9BF74</accession>
<keyword evidence="8" id="KW-1185">Reference proteome</keyword>
<dbReference type="InterPro" id="IPR051607">
    <property type="entry name" value="Metallo-dep_hydrolases"/>
</dbReference>
<dbReference type="NCBIfam" id="TIGR02022">
    <property type="entry name" value="hutF"/>
    <property type="match status" value="1"/>
</dbReference>
<name>A0ABU9BF74_9BURK</name>
<organism evidence="7 8">
    <name type="scientific">Pseudaquabacterium rugosum</name>
    <dbReference type="NCBI Taxonomy" id="2984194"/>
    <lineage>
        <taxon>Bacteria</taxon>
        <taxon>Pseudomonadati</taxon>
        <taxon>Pseudomonadota</taxon>
        <taxon>Betaproteobacteria</taxon>
        <taxon>Burkholderiales</taxon>
        <taxon>Sphaerotilaceae</taxon>
        <taxon>Pseudaquabacterium</taxon>
    </lineage>
</organism>
<feature type="region of interest" description="Disordered" evidence="5">
    <location>
        <begin position="1"/>
        <end position="29"/>
    </location>
</feature>
<dbReference type="InterPro" id="IPR032466">
    <property type="entry name" value="Metal_Hydrolase"/>
</dbReference>
<dbReference type="PANTHER" id="PTHR11271">
    <property type="entry name" value="GUANINE DEAMINASE"/>
    <property type="match status" value="1"/>
</dbReference>
<comment type="caution">
    <text evidence="7">The sequence shown here is derived from an EMBL/GenBank/DDBJ whole genome shotgun (WGS) entry which is preliminary data.</text>
</comment>
<dbReference type="InterPro" id="IPR010252">
    <property type="entry name" value="HutF"/>
</dbReference>
<evidence type="ECO:0000256" key="1">
    <source>
        <dbReference type="ARBA" id="ARBA00001947"/>
    </source>
</evidence>
<dbReference type="Gene3D" id="2.30.40.10">
    <property type="entry name" value="Urease, subunit C, domain 1"/>
    <property type="match status" value="1"/>
</dbReference>
<keyword evidence="2" id="KW-0479">Metal-binding</keyword>
<protein>
    <submittedName>
        <fullName evidence="7">Formimidoylglutamate deiminase</fullName>
        <ecNumber evidence="7">3.5.3.13</ecNumber>
    </submittedName>
</protein>
<gene>
    <name evidence="7" type="primary">hutF</name>
    <name evidence="7" type="ORF">AACH11_21710</name>
</gene>
<dbReference type="EC" id="3.5.3.13" evidence="7"/>
<evidence type="ECO:0000259" key="6">
    <source>
        <dbReference type="Pfam" id="PF01979"/>
    </source>
</evidence>
<dbReference type="InterPro" id="IPR011059">
    <property type="entry name" value="Metal-dep_hydrolase_composite"/>
</dbReference>
<dbReference type="NCBIfam" id="NF006681">
    <property type="entry name" value="PRK09229.1-2"/>
    <property type="match status" value="1"/>
</dbReference>